<accession>A0A841CR19</accession>
<reference evidence="1 2" key="1">
    <citation type="submission" date="2020-08" db="EMBL/GenBank/DDBJ databases">
        <title>Genomic Encyclopedia of Type Strains, Phase III (KMG-III): the genomes of soil and plant-associated and newly described type strains.</title>
        <authorList>
            <person name="Whitman W."/>
        </authorList>
    </citation>
    <scope>NUCLEOTIDE SEQUENCE [LARGE SCALE GENOMIC DNA]</scope>
    <source>
        <strain evidence="1 2">CECT 8640</strain>
    </source>
</reference>
<dbReference type="Proteomes" id="UP000547510">
    <property type="component" value="Unassembled WGS sequence"/>
</dbReference>
<name>A0A841CR19_9PSEU</name>
<comment type="caution">
    <text evidence="1">The sequence shown here is derived from an EMBL/GenBank/DDBJ whole genome shotgun (WGS) entry which is preliminary data.</text>
</comment>
<evidence type="ECO:0000313" key="2">
    <source>
        <dbReference type="Proteomes" id="UP000547510"/>
    </source>
</evidence>
<proteinExistence type="predicted"/>
<organism evidence="1 2">
    <name type="scientific">Saccharothrix tamanrassetensis</name>
    <dbReference type="NCBI Taxonomy" id="1051531"/>
    <lineage>
        <taxon>Bacteria</taxon>
        <taxon>Bacillati</taxon>
        <taxon>Actinomycetota</taxon>
        <taxon>Actinomycetes</taxon>
        <taxon>Pseudonocardiales</taxon>
        <taxon>Pseudonocardiaceae</taxon>
        <taxon>Saccharothrix</taxon>
    </lineage>
</organism>
<dbReference type="EMBL" id="JACHJN010000008">
    <property type="protein sequence ID" value="MBB5958435.1"/>
    <property type="molecule type" value="Genomic_DNA"/>
</dbReference>
<keyword evidence="2" id="KW-1185">Reference proteome</keyword>
<protein>
    <submittedName>
        <fullName evidence="1">Uncharacterized protein</fullName>
    </submittedName>
</protein>
<dbReference type="RefSeq" id="WP_221456575.1">
    <property type="nucleotide sequence ID" value="NZ_JACHJN010000008.1"/>
</dbReference>
<dbReference type="AlphaFoldDB" id="A0A841CR19"/>
<evidence type="ECO:0000313" key="1">
    <source>
        <dbReference type="EMBL" id="MBB5958435.1"/>
    </source>
</evidence>
<gene>
    <name evidence="1" type="ORF">FHS29_005043</name>
</gene>
<sequence>MLLQLAHLGVTNAFALLRLLPASDRDVEGTVHLTIPQADLAARRFERTHVTTYWNP</sequence>